<organism evidence="11 12">
    <name type="scientific">Pseudidiomarina sediminum</name>
    <dbReference type="NCBI Taxonomy" id="431675"/>
    <lineage>
        <taxon>Bacteria</taxon>
        <taxon>Pseudomonadati</taxon>
        <taxon>Pseudomonadota</taxon>
        <taxon>Gammaproteobacteria</taxon>
        <taxon>Alteromonadales</taxon>
        <taxon>Idiomarinaceae</taxon>
        <taxon>Pseudidiomarina</taxon>
    </lineage>
</organism>
<comment type="subcellular location">
    <subcellularLocation>
        <location evidence="1">Cell membrane</location>
        <topology evidence="1">Single-pass type II membrane protein</topology>
    </subcellularLocation>
</comment>
<evidence type="ECO:0000256" key="1">
    <source>
        <dbReference type="ARBA" id="ARBA00004401"/>
    </source>
</evidence>
<accession>A0A432Z9H0</accession>
<dbReference type="GO" id="GO:0044877">
    <property type="term" value="F:protein-containing complex binding"/>
    <property type="evidence" value="ECO:0007669"/>
    <property type="project" value="InterPro"/>
</dbReference>
<reference evidence="12" key="1">
    <citation type="journal article" date="2018" name="Front. Microbiol.">
        <title>Genome-Based Analysis Reveals the Taxonomy and Diversity of the Family Idiomarinaceae.</title>
        <authorList>
            <person name="Liu Y."/>
            <person name="Lai Q."/>
            <person name="Shao Z."/>
        </authorList>
    </citation>
    <scope>NUCLEOTIDE SEQUENCE [LARGE SCALE GENOMIC DNA]</scope>
    <source>
        <strain evidence="12">c121</strain>
    </source>
</reference>
<dbReference type="InterPro" id="IPR011990">
    <property type="entry name" value="TPR-like_helical_dom_sf"/>
</dbReference>
<comment type="caution">
    <text evidence="11">The sequence shown here is derived from an EMBL/GenBank/DDBJ whole genome shotgun (WGS) entry which is preliminary data.</text>
</comment>
<protein>
    <recommendedName>
        <fullName evidence="8">Ancillary SecYEG translocon subunit</fullName>
    </recommendedName>
</protein>
<dbReference type="InterPro" id="IPR018704">
    <property type="entry name" value="SecYEG/CpoB_TPR"/>
</dbReference>
<dbReference type="Gene3D" id="1.25.40.10">
    <property type="entry name" value="Tetratricopeptide repeat domain"/>
    <property type="match status" value="1"/>
</dbReference>
<evidence type="ECO:0000256" key="5">
    <source>
        <dbReference type="ARBA" id="ARBA00023136"/>
    </source>
</evidence>
<dbReference type="GO" id="GO:0005886">
    <property type="term" value="C:plasma membrane"/>
    <property type="evidence" value="ECO:0007669"/>
    <property type="project" value="UniProtKB-SubCell"/>
</dbReference>
<evidence type="ECO:0000259" key="10">
    <source>
        <dbReference type="Pfam" id="PF09976"/>
    </source>
</evidence>
<feature type="domain" description="Ancillary SecYEG translocon subunit/Cell division coordinator CpoB TPR" evidence="10">
    <location>
        <begin position="12"/>
        <end position="203"/>
    </location>
</feature>
<evidence type="ECO:0000256" key="3">
    <source>
        <dbReference type="ARBA" id="ARBA00022692"/>
    </source>
</evidence>
<dbReference type="RefSeq" id="WP_026861570.1">
    <property type="nucleotide sequence ID" value="NZ_JAHVIQ010000001.1"/>
</dbReference>
<dbReference type="Proteomes" id="UP000287022">
    <property type="component" value="Unassembled WGS sequence"/>
</dbReference>
<dbReference type="AlphaFoldDB" id="A0A432Z9H0"/>
<dbReference type="EMBL" id="PIQE01000001">
    <property type="protein sequence ID" value="RUO74587.1"/>
    <property type="molecule type" value="Genomic_DNA"/>
</dbReference>
<comment type="similarity">
    <text evidence="7">Belongs to the YfgM family.</text>
</comment>
<keyword evidence="5 9" id="KW-0472">Membrane</keyword>
<evidence type="ECO:0000256" key="7">
    <source>
        <dbReference type="ARBA" id="ARBA00024197"/>
    </source>
</evidence>
<keyword evidence="12" id="KW-1185">Reference proteome</keyword>
<dbReference type="PANTHER" id="PTHR38035">
    <property type="entry name" value="UPF0070 PROTEIN YFGM"/>
    <property type="match status" value="1"/>
</dbReference>
<evidence type="ECO:0000256" key="8">
    <source>
        <dbReference type="ARBA" id="ARBA00024235"/>
    </source>
</evidence>
<dbReference type="STRING" id="1122124.GCA_000423165_00518"/>
<keyword evidence="4 9" id="KW-1133">Transmembrane helix</keyword>
<dbReference type="SUPFAM" id="SSF48452">
    <property type="entry name" value="TPR-like"/>
    <property type="match status" value="1"/>
</dbReference>
<dbReference type="PANTHER" id="PTHR38035:SF1">
    <property type="entry name" value="ANCILLARY SECYEG TRANSLOCON SUBUNIT"/>
    <property type="match status" value="1"/>
</dbReference>
<evidence type="ECO:0000256" key="6">
    <source>
        <dbReference type="ARBA" id="ARBA00023186"/>
    </source>
</evidence>
<sequence length="207" mass="21884">METEEQQVEQIKAFWKEHGKGIVAGLVIGFALFYGWRYYDAQTMAKQEGQSEGYEQVVAQLEAGDSAAFDNAKQFMGDAQGSNYATLAAFELARKATEGGDLQAAIEALESAKANAKGTLQHVASLRLARLYLAQEDYAAALAQLDALAAVEGFKGKAAELRGDVLLAQGDAEGARKAYEDAVATAAEAGAPTMLVESKLNSIPAAS</sequence>
<evidence type="ECO:0000313" key="11">
    <source>
        <dbReference type="EMBL" id="RUO74587.1"/>
    </source>
</evidence>
<dbReference type="InterPro" id="IPR026039">
    <property type="entry name" value="YfgM"/>
</dbReference>
<dbReference type="PIRSF" id="PIRSF006170">
    <property type="entry name" value="YfgM"/>
    <property type="match status" value="1"/>
</dbReference>
<keyword evidence="2" id="KW-1003">Cell membrane</keyword>
<feature type="transmembrane region" description="Helical" evidence="9">
    <location>
        <begin position="21"/>
        <end position="39"/>
    </location>
</feature>
<evidence type="ECO:0000256" key="2">
    <source>
        <dbReference type="ARBA" id="ARBA00022475"/>
    </source>
</evidence>
<dbReference type="Pfam" id="PF09976">
    <property type="entry name" value="TPR_21"/>
    <property type="match status" value="1"/>
</dbReference>
<name>A0A432Z9H0_9GAMM</name>
<evidence type="ECO:0000313" key="12">
    <source>
        <dbReference type="Proteomes" id="UP000287022"/>
    </source>
</evidence>
<evidence type="ECO:0000256" key="4">
    <source>
        <dbReference type="ARBA" id="ARBA00022989"/>
    </source>
</evidence>
<keyword evidence="3 9" id="KW-0812">Transmembrane</keyword>
<keyword evidence="6" id="KW-0143">Chaperone</keyword>
<gene>
    <name evidence="11" type="ORF">CWI80_04395</name>
</gene>
<evidence type="ECO:0000256" key="9">
    <source>
        <dbReference type="SAM" id="Phobius"/>
    </source>
</evidence>
<proteinExistence type="inferred from homology"/>